<dbReference type="Proteomes" id="UP000309128">
    <property type="component" value="Unassembled WGS sequence"/>
</dbReference>
<sequence>MLVRLLWRPLPESWPEAVPQRPVGLRGLLARLREMAAAAPQRDDVERRVRRGAMQAIVREAFQQTVAAQDSEHRGPAEFADAWKARLAALLAKESVEVTGWAEITIAELDTDLGWSLYAAASRARAETIARATATPSRRRRDTDDEPTVSYEFSIAADGDGSLGRVQYAICEPCGVGLLKKISFSTEWHCCGFGTLALRELETRHPALTWYTTGQYAHARGFYERYRSGSDSPWTAQQHPCPHF</sequence>
<name>A0A5S4EW76_9ACTN</name>
<keyword evidence="2" id="KW-1185">Reference proteome</keyword>
<dbReference type="AlphaFoldDB" id="A0A5S4EW76"/>
<dbReference type="OrthoDB" id="3524375at2"/>
<gene>
    <name evidence="1" type="ORF">ETD86_50385</name>
</gene>
<dbReference type="RefSeq" id="WP_138673719.1">
    <property type="nucleotide sequence ID" value="NZ_VCKY01000344.1"/>
</dbReference>
<proteinExistence type="predicted"/>
<evidence type="ECO:0000313" key="2">
    <source>
        <dbReference type="Proteomes" id="UP000309128"/>
    </source>
</evidence>
<protein>
    <submittedName>
        <fullName evidence="1">Uncharacterized protein</fullName>
    </submittedName>
</protein>
<reference evidence="1 2" key="1">
    <citation type="submission" date="2019-05" db="EMBL/GenBank/DDBJ databases">
        <title>Draft genome sequence of Nonomuraea turkmeniaca DSM 43926.</title>
        <authorList>
            <person name="Saricaoglu S."/>
            <person name="Isik K."/>
        </authorList>
    </citation>
    <scope>NUCLEOTIDE SEQUENCE [LARGE SCALE GENOMIC DNA]</scope>
    <source>
        <strain evidence="1 2">DSM 43926</strain>
    </source>
</reference>
<evidence type="ECO:0000313" key="1">
    <source>
        <dbReference type="EMBL" id="TMR07828.1"/>
    </source>
</evidence>
<accession>A0A5S4EW76</accession>
<dbReference type="EMBL" id="VCKY01000344">
    <property type="protein sequence ID" value="TMR07828.1"/>
    <property type="molecule type" value="Genomic_DNA"/>
</dbReference>
<organism evidence="1 2">
    <name type="scientific">Nonomuraea turkmeniaca</name>
    <dbReference type="NCBI Taxonomy" id="103838"/>
    <lineage>
        <taxon>Bacteria</taxon>
        <taxon>Bacillati</taxon>
        <taxon>Actinomycetota</taxon>
        <taxon>Actinomycetes</taxon>
        <taxon>Streptosporangiales</taxon>
        <taxon>Streptosporangiaceae</taxon>
        <taxon>Nonomuraea</taxon>
    </lineage>
</organism>
<comment type="caution">
    <text evidence="1">The sequence shown here is derived from an EMBL/GenBank/DDBJ whole genome shotgun (WGS) entry which is preliminary data.</text>
</comment>